<evidence type="ECO:0000313" key="3">
    <source>
        <dbReference type="Proteomes" id="UP000186110"/>
    </source>
</evidence>
<dbReference type="STRING" id="1484693.RS694_00780"/>
<dbReference type="KEGG" id="rsb:RS694_00780"/>
<keyword evidence="1" id="KW-0472">Membrane</keyword>
<gene>
    <name evidence="2" type="ORF">RS694_00780</name>
</gene>
<dbReference type="AlphaFoldDB" id="A0A1P8K5C4"/>
<feature type="transmembrane region" description="Helical" evidence="1">
    <location>
        <begin position="12"/>
        <end position="36"/>
    </location>
</feature>
<dbReference type="Proteomes" id="UP000186110">
    <property type="component" value="Chromosome"/>
</dbReference>
<sequence>MSPSRTPTYRNNTLHAIALFEALKGLAAIAASLGLLSLVHHDVRAIAYALMGHLHVNPDARFPQMLLDDISALQNANLRQVVLLAWGYSAIRLTEAYGLWRDKAWAEWLAAVSGAVYLPLELSHLVAHTTAINGLVLVGNLAVVAYMVVRLRRRRNQGAKAST</sequence>
<reference evidence="2 3" key="1">
    <citation type="submission" date="2017-01" db="EMBL/GenBank/DDBJ databases">
        <authorList>
            <person name="Mah S.A."/>
            <person name="Swanson W.J."/>
            <person name="Moy G.W."/>
            <person name="Vacquier V.D."/>
        </authorList>
    </citation>
    <scope>NUCLEOTIDE SEQUENCE [LARGE SCALE GENOMIC DNA]</scope>
    <source>
        <strain evidence="2 3">DSM 22694</strain>
    </source>
</reference>
<proteinExistence type="predicted"/>
<keyword evidence="1" id="KW-0812">Transmembrane</keyword>
<dbReference type="eggNOG" id="COG3305">
    <property type="taxonomic scope" value="Bacteria"/>
</dbReference>
<evidence type="ECO:0000313" key="2">
    <source>
        <dbReference type="EMBL" id="APW41220.1"/>
    </source>
</evidence>
<name>A0A1P8K5C4_9BURK</name>
<evidence type="ECO:0000256" key="1">
    <source>
        <dbReference type="SAM" id="Phobius"/>
    </source>
</evidence>
<organism evidence="2 3">
    <name type="scientific">Rhodoferax saidenbachensis</name>
    <dbReference type="NCBI Taxonomy" id="1484693"/>
    <lineage>
        <taxon>Bacteria</taxon>
        <taxon>Pseudomonadati</taxon>
        <taxon>Pseudomonadota</taxon>
        <taxon>Betaproteobacteria</taxon>
        <taxon>Burkholderiales</taxon>
        <taxon>Comamonadaceae</taxon>
        <taxon>Rhodoferax</taxon>
    </lineage>
</organism>
<dbReference type="Pfam" id="PF09900">
    <property type="entry name" value="DUF2127"/>
    <property type="match status" value="1"/>
</dbReference>
<protein>
    <recommendedName>
        <fullName evidence="4">DUF2127 domain-containing protein</fullName>
    </recommendedName>
</protein>
<keyword evidence="3" id="KW-1185">Reference proteome</keyword>
<feature type="transmembrane region" description="Helical" evidence="1">
    <location>
        <begin position="125"/>
        <end position="149"/>
    </location>
</feature>
<dbReference type="RefSeq" id="WP_029708004.1">
    <property type="nucleotide sequence ID" value="NZ_CP019239.1"/>
</dbReference>
<keyword evidence="1" id="KW-1133">Transmembrane helix</keyword>
<accession>A0A1P8K5C4</accession>
<dbReference type="InterPro" id="IPR021125">
    <property type="entry name" value="DUF2127"/>
</dbReference>
<dbReference type="EMBL" id="CP019239">
    <property type="protein sequence ID" value="APW41220.1"/>
    <property type="molecule type" value="Genomic_DNA"/>
</dbReference>
<evidence type="ECO:0008006" key="4">
    <source>
        <dbReference type="Google" id="ProtNLM"/>
    </source>
</evidence>